<evidence type="ECO:0000313" key="2">
    <source>
        <dbReference type="EMBL" id="MDB6176608.1"/>
    </source>
</evidence>
<comment type="caution">
    <text evidence="2">The sequence shown here is derived from an EMBL/GenBank/DDBJ whole genome shotgun (WGS) entry which is preliminary data.</text>
</comment>
<gene>
    <name evidence="2" type="ORF">PAF17_03710</name>
</gene>
<dbReference type="EMBL" id="JAQBIE010000003">
    <property type="protein sequence ID" value="MDB6176608.1"/>
    <property type="molecule type" value="Genomic_DNA"/>
</dbReference>
<sequence>MQPLSELTRSFRQALSGGDIPAFVTATDPAEAAQRFAVYRNNVAHSLRQALGRRFPVVKRLVGTTFFDAMATEFIARHPPQSPVLQEWGEAFAPFLEGFPPVATLPYLPDVARIEWARGRAYHAADLTPLPADQLQEDHPLILHPSVQVLHSHHPAVSIWHANQPARDGKLRAGGAEYALIRRKPDFEVPVMALSPTDAAFIDVLLQGKPLGVAAIITDPVPMLSLLLKDGLICKKESIQ</sequence>
<protein>
    <submittedName>
        <fullName evidence="2">DNA-binding domain-containing protein</fullName>
    </submittedName>
</protein>
<dbReference type="Pfam" id="PF09836">
    <property type="entry name" value="DUF2063"/>
    <property type="match status" value="1"/>
</dbReference>
<dbReference type="InterPro" id="IPR018640">
    <property type="entry name" value="DUF2063"/>
</dbReference>
<keyword evidence="3" id="KW-1185">Reference proteome</keyword>
<accession>A0ABT4ZB76</accession>
<dbReference type="GO" id="GO:0003677">
    <property type="term" value="F:DNA binding"/>
    <property type="evidence" value="ECO:0007669"/>
    <property type="project" value="UniProtKB-KW"/>
</dbReference>
<organism evidence="2 3">
    <name type="scientific">Paracoccus onchidii</name>
    <dbReference type="NCBI Taxonomy" id="3017813"/>
    <lineage>
        <taxon>Bacteria</taxon>
        <taxon>Pseudomonadati</taxon>
        <taxon>Pseudomonadota</taxon>
        <taxon>Alphaproteobacteria</taxon>
        <taxon>Rhodobacterales</taxon>
        <taxon>Paracoccaceae</taxon>
        <taxon>Paracoccus</taxon>
    </lineage>
</organism>
<dbReference type="Gene3D" id="1.10.150.690">
    <property type="entry name" value="DUF2063"/>
    <property type="match status" value="1"/>
</dbReference>
<reference evidence="2" key="1">
    <citation type="submission" date="2022-12" db="EMBL/GenBank/DDBJ databases">
        <title>Paracoccus onchidii sp. nov., isolated from a marine invertebrate from the South China Sea.</title>
        <authorList>
            <person name="Xu S."/>
            <person name="Liu Z."/>
            <person name="Xu Y."/>
        </authorList>
    </citation>
    <scope>NUCLEOTIDE SEQUENCE</scope>
    <source>
        <strain evidence="2">Z330</strain>
    </source>
</reference>
<dbReference type="RefSeq" id="WP_271887726.1">
    <property type="nucleotide sequence ID" value="NZ_JAQBIE010000003.1"/>
</dbReference>
<proteinExistence type="predicted"/>
<evidence type="ECO:0000313" key="3">
    <source>
        <dbReference type="Proteomes" id="UP001165641"/>
    </source>
</evidence>
<evidence type="ECO:0000259" key="1">
    <source>
        <dbReference type="Pfam" id="PF09836"/>
    </source>
</evidence>
<dbReference type="InterPro" id="IPR044922">
    <property type="entry name" value="DUF2063_N_sf"/>
</dbReference>
<feature type="domain" description="Putative DNA-binding" evidence="1">
    <location>
        <begin position="7"/>
        <end position="96"/>
    </location>
</feature>
<keyword evidence="2" id="KW-0238">DNA-binding</keyword>
<name>A0ABT4ZB76_9RHOB</name>
<dbReference type="Proteomes" id="UP001165641">
    <property type="component" value="Unassembled WGS sequence"/>
</dbReference>